<gene>
    <name evidence="2" type="ORF">C5167_021915</name>
</gene>
<name>A0A4Y7JJL6_PAPSO</name>
<evidence type="ECO:0000313" key="2">
    <source>
        <dbReference type="EMBL" id="RZC60141.1"/>
    </source>
</evidence>
<evidence type="ECO:0000256" key="1">
    <source>
        <dbReference type="SAM" id="MobiDB-lite"/>
    </source>
</evidence>
<feature type="region of interest" description="Disordered" evidence="1">
    <location>
        <begin position="41"/>
        <end position="82"/>
    </location>
</feature>
<sequence length="82" mass="9347">MWRKGVPTSTVIQRIIFWQHKTIQMMYEIIYKALEDVDPDGVRHPTNRQRENGMASTSHVAAVTGGGDEKKAANMTRFCPNQ</sequence>
<keyword evidence="3" id="KW-1185">Reference proteome</keyword>
<proteinExistence type="predicted"/>
<dbReference type="Gramene" id="RZC60141">
    <property type="protein sequence ID" value="RZC60141"/>
    <property type="gene ID" value="C5167_021915"/>
</dbReference>
<dbReference type="STRING" id="3469.A0A4Y7JJL6"/>
<feature type="compositionally biased region" description="Basic and acidic residues" evidence="1">
    <location>
        <begin position="41"/>
        <end position="51"/>
    </location>
</feature>
<reference evidence="2 3" key="1">
    <citation type="journal article" date="2018" name="Science">
        <title>The opium poppy genome and morphinan production.</title>
        <authorList>
            <person name="Guo L."/>
            <person name="Winzer T."/>
            <person name="Yang X."/>
            <person name="Li Y."/>
            <person name="Ning Z."/>
            <person name="He Z."/>
            <person name="Teodor R."/>
            <person name="Lu Y."/>
            <person name="Bowser T.A."/>
            <person name="Graham I.A."/>
            <person name="Ye K."/>
        </authorList>
    </citation>
    <scope>NUCLEOTIDE SEQUENCE [LARGE SCALE GENOMIC DNA]</scope>
    <source>
        <strain evidence="3">cv. HN1</strain>
        <tissue evidence="2">Leaves</tissue>
    </source>
</reference>
<dbReference type="Proteomes" id="UP000316621">
    <property type="component" value="Chromosome 5"/>
</dbReference>
<dbReference type="EMBL" id="CM010719">
    <property type="protein sequence ID" value="RZC60141.1"/>
    <property type="molecule type" value="Genomic_DNA"/>
</dbReference>
<protein>
    <submittedName>
        <fullName evidence="2">Uncharacterized protein</fullName>
    </submittedName>
</protein>
<accession>A0A4Y7JJL6</accession>
<dbReference type="AlphaFoldDB" id="A0A4Y7JJL6"/>
<organism evidence="2 3">
    <name type="scientific">Papaver somniferum</name>
    <name type="common">Opium poppy</name>
    <dbReference type="NCBI Taxonomy" id="3469"/>
    <lineage>
        <taxon>Eukaryota</taxon>
        <taxon>Viridiplantae</taxon>
        <taxon>Streptophyta</taxon>
        <taxon>Embryophyta</taxon>
        <taxon>Tracheophyta</taxon>
        <taxon>Spermatophyta</taxon>
        <taxon>Magnoliopsida</taxon>
        <taxon>Ranunculales</taxon>
        <taxon>Papaveraceae</taxon>
        <taxon>Papaveroideae</taxon>
        <taxon>Papaver</taxon>
    </lineage>
</organism>
<evidence type="ECO:0000313" key="3">
    <source>
        <dbReference type="Proteomes" id="UP000316621"/>
    </source>
</evidence>